<comment type="caution">
    <text evidence="1">The sequence shown here is derived from an EMBL/GenBank/DDBJ whole genome shotgun (WGS) entry which is preliminary data.</text>
</comment>
<proteinExistence type="predicted"/>
<keyword evidence="2" id="KW-1185">Reference proteome</keyword>
<organism evidence="1 2">
    <name type="scientific">Meloidogyne enterolobii</name>
    <name type="common">Root-knot nematode worm</name>
    <name type="synonym">Meloidogyne mayaguensis</name>
    <dbReference type="NCBI Taxonomy" id="390850"/>
    <lineage>
        <taxon>Eukaryota</taxon>
        <taxon>Metazoa</taxon>
        <taxon>Ecdysozoa</taxon>
        <taxon>Nematoda</taxon>
        <taxon>Chromadorea</taxon>
        <taxon>Rhabditida</taxon>
        <taxon>Tylenchina</taxon>
        <taxon>Tylenchomorpha</taxon>
        <taxon>Tylenchoidea</taxon>
        <taxon>Meloidogynidae</taxon>
        <taxon>Meloidogyninae</taxon>
        <taxon>Meloidogyne</taxon>
    </lineage>
</organism>
<gene>
    <name evidence="1" type="ORF">MENTE1834_LOCUS3425</name>
</gene>
<dbReference type="EMBL" id="CAVMJV010000003">
    <property type="protein sequence ID" value="CAK5017111.1"/>
    <property type="molecule type" value="Genomic_DNA"/>
</dbReference>
<reference evidence="1" key="1">
    <citation type="submission" date="2023-11" db="EMBL/GenBank/DDBJ databases">
        <authorList>
            <person name="Poullet M."/>
        </authorList>
    </citation>
    <scope>NUCLEOTIDE SEQUENCE</scope>
    <source>
        <strain evidence="1">E1834</strain>
    </source>
</reference>
<evidence type="ECO:0000313" key="1">
    <source>
        <dbReference type="EMBL" id="CAK5017111.1"/>
    </source>
</evidence>
<sequence length="81" mass="9267">MLEKNINTMMMGRLSAEFESAITTVNEREKKIFRTRNVLLSSKILNILNKINTPVINTPRISKLIQMLSSKLVAIFQISCK</sequence>
<accession>A0ACB0XTN1</accession>
<evidence type="ECO:0000313" key="2">
    <source>
        <dbReference type="Proteomes" id="UP001497535"/>
    </source>
</evidence>
<name>A0ACB0XTN1_MELEN</name>
<dbReference type="Proteomes" id="UP001497535">
    <property type="component" value="Unassembled WGS sequence"/>
</dbReference>
<protein>
    <submittedName>
        <fullName evidence="1">Uncharacterized protein</fullName>
    </submittedName>
</protein>